<organism evidence="1 2">
    <name type="scientific">Bombilactobacillus apium</name>
    <dbReference type="NCBI Taxonomy" id="2675299"/>
    <lineage>
        <taxon>Bacteria</taxon>
        <taxon>Bacillati</taxon>
        <taxon>Bacillota</taxon>
        <taxon>Bacilli</taxon>
        <taxon>Lactobacillales</taxon>
        <taxon>Lactobacillaceae</taxon>
        <taxon>Bombilactobacillus</taxon>
    </lineage>
</organism>
<dbReference type="InterPro" id="IPR003789">
    <property type="entry name" value="Asn/Gln_tRNA_amidoTrase-B-like"/>
</dbReference>
<name>A0A850QVM7_9LACO</name>
<dbReference type="Gene3D" id="1.10.10.410">
    <property type="match status" value="1"/>
</dbReference>
<dbReference type="InterPro" id="IPR023168">
    <property type="entry name" value="GatB_Yqey_C_2"/>
</dbReference>
<comment type="caution">
    <text evidence="1">The sequence shown here is derived from an EMBL/GenBank/DDBJ whole genome shotgun (WGS) entry which is preliminary data.</text>
</comment>
<dbReference type="InterPro" id="IPR019004">
    <property type="entry name" value="YqeY/Aim41"/>
</dbReference>
<keyword evidence="2" id="KW-1185">Reference proteome</keyword>
<dbReference type="RefSeq" id="WP_176942009.1">
    <property type="nucleotide sequence ID" value="NZ_JABZEC010000001.1"/>
</dbReference>
<evidence type="ECO:0000313" key="2">
    <source>
        <dbReference type="Proteomes" id="UP000563523"/>
    </source>
</evidence>
<dbReference type="Gene3D" id="1.10.1510.10">
    <property type="entry name" value="Uncharacterised protein YqeY/AIM41 PF09424, N-terminal domain"/>
    <property type="match status" value="1"/>
</dbReference>
<dbReference type="PANTHER" id="PTHR28055">
    <property type="entry name" value="ALTERED INHERITANCE OF MITOCHONDRIA PROTEIN 41, MITOCHONDRIAL"/>
    <property type="match status" value="1"/>
</dbReference>
<dbReference type="EMBL" id="JABZEC010000001">
    <property type="protein sequence ID" value="NVY95844.1"/>
    <property type="molecule type" value="Genomic_DNA"/>
</dbReference>
<dbReference type="AlphaFoldDB" id="A0A850QVM7"/>
<gene>
    <name evidence="1" type="ORF">HU830_01295</name>
</gene>
<dbReference type="Pfam" id="PF09424">
    <property type="entry name" value="YqeY"/>
    <property type="match status" value="1"/>
</dbReference>
<dbReference type="SUPFAM" id="SSF89095">
    <property type="entry name" value="GatB/YqeY motif"/>
    <property type="match status" value="1"/>
</dbReference>
<accession>A0A850QVM7</accession>
<protein>
    <submittedName>
        <fullName evidence="1">GatB/YqeY domain-containing protein</fullName>
    </submittedName>
</protein>
<dbReference type="GO" id="GO:0016884">
    <property type="term" value="F:carbon-nitrogen ligase activity, with glutamine as amido-N-donor"/>
    <property type="evidence" value="ECO:0007669"/>
    <property type="project" value="InterPro"/>
</dbReference>
<sequence length="147" mass="16488">MSLTNQLMIDMKLAMKGHDKTSLSVIRMLKSGLMNKKIELGHELTAAEEAQVVASQMKQQKDSLAQFIQGQRQDLVDQTKAQMAVLEKYMPQQLSADEVQQFVNQKAQELQATTKADFGRLMKAVMPELKGKADGQLVNKIVKELLK</sequence>
<dbReference type="Proteomes" id="UP000563523">
    <property type="component" value="Unassembled WGS sequence"/>
</dbReference>
<dbReference type="PANTHER" id="PTHR28055:SF1">
    <property type="entry name" value="ALTERED INHERITANCE OF MITOCHONDRIA PROTEIN 41, MITOCHONDRIAL"/>
    <property type="match status" value="1"/>
</dbReference>
<evidence type="ECO:0000313" key="1">
    <source>
        <dbReference type="EMBL" id="NVY95844.1"/>
    </source>
</evidence>
<proteinExistence type="predicted"/>
<dbReference type="InterPro" id="IPR042184">
    <property type="entry name" value="YqeY/Aim41_N"/>
</dbReference>
<reference evidence="1 2" key="1">
    <citation type="submission" date="2020-06" db="EMBL/GenBank/DDBJ databases">
        <authorList>
            <person name="Kang J."/>
        </authorList>
    </citation>
    <scope>NUCLEOTIDE SEQUENCE [LARGE SCALE GENOMIC DNA]</scope>
    <source>
        <strain evidence="1 2">DCY120</strain>
    </source>
</reference>